<keyword evidence="3" id="KW-1185">Reference proteome</keyword>
<comment type="caution">
    <text evidence="2">The sequence shown here is derived from an EMBL/GenBank/DDBJ whole genome shotgun (WGS) entry which is preliminary data.</text>
</comment>
<dbReference type="Proteomes" id="UP000027178">
    <property type="component" value="Unassembled WGS sequence"/>
</dbReference>
<proteinExistence type="predicted"/>
<feature type="region of interest" description="Disordered" evidence="1">
    <location>
        <begin position="49"/>
        <end position="99"/>
    </location>
</feature>
<accession>A0A066YZ71</accession>
<name>A0A066YZ71_9ACTN</name>
<feature type="compositionally biased region" description="Basic residues" evidence="1">
    <location>
        <begin position="90"/>
        <end position="99"/>
    </location>
</feature>
<evidence type="ECO:0000256" key="1">
    <source>
        <dbReference type="SAM" id="MobiDB-lite"/>
    </source>
</evidence>
<reference evidence="2 3" key="1">
    <citation type="submission" date="2014-05" db="EMBL/GenBank/DDBJ databases">
        <title>Draft Genome Sequence of Kitasatospora cheerisanensis KCTC 2395.</title>
        <authorList>
            <person name="Nam D.H."/>
        </authorList>
    </citation>
    <scope>NUCLEOTIDE SEQUENCE [LARGE SCALE GENOMIC DNA]</scope>
    <source>
        <strain evidence="2 3">KCTC 2395</strain>
    </source>
</reference>
<organism evidence="2 3">
    <name type="scientific">Kitasatospora cheerisanensis KCTC 2395</name>
    <dbReference type="NCBI Taxonomy" id="1348663"/>
    <lineage>
        <taxon>Bacteria</taxon>
        <taxon>Bacillati</taxon>
        <taxon>Actinomycetota</taxon>
        <taxon>Actinomycetes</taxon>
        <taxon>Kitasatosporales</taxon>
        <taxon>Streptomycetaceae</taxon>
        <taxon>Kitasatospora</taxon>
    </lineage>
</organism>
<evidence type="ECO:0000313" key="2">
    <source>
        <dbReference type="EMBL" id="KDN86843.1"/>
    </source>
</evidence>
<sequence>MQLLANEFGGHRLGGERPGGDRAGRGPEESRLGRPALLWLLSRRGLRLAEDPGRSEERHDAPSPRPRHPGGAVRLPARRTAAPRRGGAVRGRRHRGGSRRARALWLLGAGLR</sequence>
<feature type="compositionally biased region" description="Low complexity" evidence="1">
    <location>
        <begin position="72"/>
        <end position="86"/>
    </location>
</feature>
<evidence type="ECO:0000313" key="3">
    <source>
        <dbReference type="Proteomes" id="UP000027178"/>
    </source>
</evidence>
<dbReference type="EMBL" id="JNBY01000051">
    <property type="protein sequence ID" value="KDN86843.1"/>
    <property type="molecule type" value="Genomic_DNA"/>
</dbReference>
<feature type="compositionally biased region" description="Basic and acidic residues" evidence="1">
    <location>
        <begin position="49"/>
        <end position="62"/>
    </location>
</feature>
<dbReference type="PATRIC" id="fig|1348663.4.peg.1231"/>
<protein>
    <submittedName>
        <fullName evidence="2">Uncharacterized protein</fullName>
    </submittedName>
</protein>
<feature type="compositionally biased region" description="Basic and acidic residues" evidence="1">
    <location>
        <begin position="9"/>
        <end position="30"/>
    </location>
</feature>
<gene>
    <name evidence="2" type="ORF">KCH_12890</name>
</gene>
<feature type="region of interest" description="Disordered" evidence="1">
    <location>
        <begin position="1"/>
        <end position="30"/>
    </location>
</feature>
<dbReference type="HOGENOM" id="CLU_2142528_0_0_11"/>
<dbReference type="AlphaFoldDB" id="A0A066YZ71"/>